<comment type="caution">
    <text evidence="2">The sequence shown here is derived from an EMBL/GenBank/DDBJ whole genome shotgun (WGS) entry which is preliminary data.</text>
</comment>
<organism evidence="2">
    <name type="scientific">marine sediment metagenome</name>
    <dbReference type="NCBI Taxonomy" id="412755"/>
    <lineage>
        <taxon>unclassified sequences</taxon>
        <taxon>metagenomes</taxon>
        <taxon>ecological metagenomes</taxon>
    </lineage>
</organism>
<dbReference type="InterPro" id="IPR003615">
    <property type="entry name" value="HNH_nuc"/>
</dbReference>
<evidence type="ECO:0000313" key="2">
    <source>
        <dbReference type="EMBL" id="KKL48214.1"/>
    </source>
</evidence>
<dbReference type="AlphaFoldDB" id="A0A0F9CGH7"/>
<feature type="domain" description="HNH nuclease" evidence="1">
    <location>
        <begin position="43"/>
        <end position="85"/>
    </location>
</feature>
<protein>
    <recommendedName>
        <fullName evidence="1">HNH nuclease domain-containing protein</fullName>
    </recommendedName>
</protein>
<sequence>MKMSIKDRFESKYIKDPSGCWLWHAGVTSSGYGAMYVSGKMELAHRIQWELINGNAPGELFVCHHCDVPRCVNPNHLFLGTQKDNIQDMVKKGRRSHLIWTKNNTHCKHGHLFDEKNTRWVTEKSDTHNDCTYRACKLCYNTYMRRWRAKRKANG</sequence>
<dbReference type="InterPro" id="IPR044925">
    <property type="entry name" value="His-Me_finger_sf"/>
</dbReference>
<dbReference type="GO" id="GO:0004519">
    <property type="term" value="F:endonuclease activity"/>
    <property type="evidence" value="ECO:0007669"/>
    <property type="project" value="InterPro"/>
</dbReference>
<name>A0A0F9CGH7_9ZZZZ</name>
<reference evidence="2" key="1">
    <citation type="journal article" date="2015" name="Nature">
        <title>Complex archaea that bridge the gap between prokaryotes and eukaryotes.</title>
        <authorList>
            <person name="Spang A."/>
            <person name="Saw J.H."/>
            <person name="Jorgensen S.L."/>
            <person name="Zaremba-Niedzwiedzka K."/>
            <person name="Martijn J."/>
            <person name="Lind A.E."/>
            <person name="van Eijk R."/>
            <person name="Schleper C."/>
            <person name="Guy L."/>
            <person name="Ettema T.J."/>
        </authorList>
    </citation>
    <scope>NUCLEOTIDE SEQUENCE</scope>
</reference>
<gene>
    <name evidence="2" type="ORF">LCGC14_2327750</name>
</gene>
<dbReference type="Pfam" id="PF13392">
    <property type="entry name" value="HNH_3"/>
    <property type="match status" value="1"/>
</dbReference>
<dbReference type="InterPro" id="IPR044930">
    <property type="entry name" value="Homing_endonuclease_His-Me"/>
</dbReference>
<proteinExistence type="predicted"/>
<dbReference type="EMBL" id="LAZR01033394">
    <property type="protein sequence ID" value="KKL48214.1"/>
    <property type="molecule type" value="Genomic_DNA"/>
</dbReference>
<dbReference type="SUPFAM" id="SSF54060">
    <property type="entry name" value="His-Me finger endonucleases"/>
    <property type="match status" value="1"/>
</dbReference>
<accession>A0A0F9CGH7</accession>
<dbReference type="Gene3D" id="3.90.75.10">
    <property type="entry name" value="Homing Intron 3 (I-ppo) Encoded Endonuclease, Chain A"/>
    <property type="match status" value="1"/>
</dbReference>
<evidence type="ECO:0000259" key="1">
    <source>
        <dbReference type="Pfam" id="PF13392"/>
    </source>
</evidence>